<feature type="binding site" description="axial binding residue" evidence="11">
    <location>
        <position position="463"/>
    </location>
    <ligand>
        <name>heme</name>
        <dbReference type="ChEBI" id="CHEBI:30413"/>
    </ligand>
    <ligandPart>
        <name>Fe</name>
        <dbReference type="ChEBI" id="CHEBI:18248"/>
    </ligandPart>
</feature>
<evidence type="ECO:0000256" key="12">
    <source>
        <dbReference type="RuleBase" id="RU000461"/>
    </source>
</evidence>
<evidence type="ECO:0000256" key="2">
    <source>
        <dbReference type="ARBA" id="ARBA00010617"/>
    </source>
</evidence>
<sequence length="515" mass="58542">MEGISPLLLAISVVAFTSLAAIAFKVVNWVWLRPKKYEKYLNERGYHANPYRLLRGDILEYAAMGEENRLKQIKASDNVSFHALPYIHSIIKKHGKKAFIWFGPTPSIQMTDPEHIREIMSKPNVFHKMHPDPLADTILGGLLSSEDPKWSRDRRIMSPAFHLEKLKTMLPAIQQTCDEMIKKWEMLVLETGSAEFDVFPNLQDLSGDVISRTAFGSNYKEGRRIFILQKEQIDLFHQLLKFVIIPGWRYLPLKANKRMNTVCKEIHTLLRGIISKRQKSMEMGEVGNDDLLGILLKSNSVEIKENGIGMDIEEVIKECKLFYFAGSETTSNLVVWTLIMLSMHPEWQARAREEVVQAFGSRTPDFDGLNHLKIVTMVLQEVLRLYPPVPLFTRSLPKDAELGKIVLPGGIIIAVPVILLHHDPDIWGKDSLEFRPERFSEGVSSATKGKYSYIPFGGGPRVCIGQNFAMVEAKLALTMILQRFQFQLSPSYVHAPFPIVTLQPQYGAPLVVHQL</sequence>
<dbReference type="Gramene" id="KZM94333">
    <property type="protein sequence ID" value="KZM94333"/>
    <property type="gene ID" value="DCAR_017576"/>
</dbReference>
<evidence type="ECO:0000256" key="1">
    <source>
        <dbReference type="ARBA" id="ARBA00004370"/>
    </source>
</evidence>
<dbReference type="InterPro" id="IPR036396">
    <property type="entry name" value="Cyt_P450_sf"/>
</dbReference>
<keyword evidence="7 12" id="KW-0560">Oxidoreductase</keyword>
<comment type="cofactor">
    <cofactor evidence="11">
        <name>heme</name>
        <dbReference type="ChEBI" id="CHEBI:30413"/>
    </cofactor>
</comment>
<evidence type="ECO:0000256" key="5">
    <source>
        <dbReference type="ARBA" id="ARBA00022723"/>
    </source>
</evidence>
<comment type="subcellular location">
    <subcellularLocation>
        <location evidence="1">Membrane</location>
    </subcellularLocation>
</comment>
<evidence type="ECO:0000256" key="11">
    <source>
        <dbReference type="PIRSR" id="PIRSR602401-1"/>
    </source>
</evidence>
<dbReference type="PRINTS" id="PR00385">
    <property type="entry name" value="P450"/>
</dbReference>
<evidence type="ECO:0000256" key="9">
    <source>
        <dbReference type="ARBA" id="ARBA00023033"/>
    </source>
</evidence>
<dbReference type="Proteomes" id="UP000077755">
    <property type="component" value="Chromosome 5"/>
</dbReference>
<keyword evidence="14" id="KW-1185">Reference proteome</keyword>
<dbReference type="PANTHER" id="PTHR24282:SF269">
    <property type="entry name" value="CYTOCHROME P450, REVERSE TRANSCRIPTASE, RNA-DEPENDENT DNA POLYMERASE-RELATED"/>
    <property type="match status" value="1"/>
</dbReference>
<keyword evidence="9 12" id="KW-0503">Monooxygenase</keyword>
<evidence type="ECO:0000256" key="8">
    <source>
        <dbReference type="ARBA" id="ARBA00023004"/>
    </source>
</evidence>
<evidence type="ECO:0000256" key="4">
    <source>
        <dbReference type="ARBA" id="ARBA00022692"/>
    </source>
</evidence>
<evidence type="ECO:0000256" key="3">
    <source>
        <dbReference type="ARBA" id="ARBA00022617"/>
    </source>
</evidence>
<dbReference type="EMBL" id="CP093347">
    <property type="protein sequence ID" value="WOH00774.1"/>
    <property type="molecule type" value="Genomic_DNA"/>
</dbReference>
<keyword evidence="10" id="KW-0472">Membrane</keyword>
<keyword evidence="8 11" id="KW-0408">Iron</keyword>
<keyword evidence="3 11" id="KW-0349">Heme</keyword>
<dbReference type="AlphaFoldDB" id="A0A164YD22"/>
<dbReference type="GO" id="GO:0005506">
    <property type="term" value="F:iron ion binding"/>
    <property type="evidence" value="ECO:0007669"/>
    <property type="project" value="InterPro"/>
</dbReference>
<evidence type="ECO:0000256" key="7">
    <source>
        <dbReference type="ARBA" id="ARBA00023002"/>
    </source>
</evidence>
<keyword evidence="5 11" id="KW-0479">Metal-binding</keyword>
<dbReference type="Pfam" id="PF00067">
    <property type="entry name" value="p450"/>
    <property type="match status" value="1"/>
</dbReference>
<dbReference type="GO" id="GO:0016020">
    <property type="term" value="C:membrane"/>
    <property type="evidence" value="ECO:0007669"/>
    <property type="project" value="UniProtKB-SubCell"/>
</dbReference>
<dbReference type="OMA" id="QCAISCE"/>
<dbReference type="InterPro" id="IPR001128">
    <property type="entry name" value="Cyt_P450"/>
</dbReference>
<reference evidence="13" key="2">
    <citation type="submission" date="2022-03" db="EMBL/GenBank/DDBJ databases">
        <title>Draft title - Genomic analysis of global carrot germplasm unveils the trajectory of domestication and the origin of high carotenoid orange carrot.</title>
        <authorList>
            <person name="Iorizzo M."/>
            <person name="Ellison S."/>
            <person name="Senalik D."/>
            <person name="Macko-Podgorni A."/>
            <person name="Grzebelus D."/>
            <person name="Bostan H."/>
            <person name="Rolling W."/>
            <person name="Curaba J."/>
            <person name="Simon P."/>
        </authorList>
    </citation>
    <scope>NUCLEOTIDE SEQUENCE</scope>
    <source>
        <tissue evidence="13">Leaf</tissue>
    </source>
</reference>
<dbReference type="GO" id="GO:0020037">
    <property type="term" value="F:heme binding"/>
    <property type="evidence" value="ECO:0007669"/>
    <property type="project" value="InterPro"/>
</dbReference>
<evidence type="ECO:0000313" key="14">
    <source>
        <dbReference type="Proteomes" id="UP000077755"/>
    </source>
</evidence>
<dbReference type="Gene3D" id="1.10.630.10">
    <property type="entry name" value="Cytochrome P450"/>
    <property type="match status" value="1"/>
</dbReference>
<dbReference type="InterPro" id="IPR002401">
    <property type="entry name" value="Cyt_P450_E_grp-I"/>
</dbReference>
<accession>A0A164YD22</accession>
<keyword evidence="4" id="KW-0812">Transmembrane</keyword>
<proteinExistence type="inferred from homology"/>
<evidence type="ECO:0000256" key="10">
    <source>
        <dbReference type="ARBA" id="ARBA00023136"/>
    </source>
</evidence>
<reference evidence="13" key="1">
    <citation type="journal article" date="2016" name="Nat. Genet.">
        <title>A high-quality carrot genome assembly provides new insights into carotenoid accumulation and asterid genome evolution.</title>
        <authorList>
            <person name="Iorizzo M."/>
            <person name="Ellison S."/>
            <person name="Senalik D."/>
            <person name="Zeng P."/>
            <person name="Satapoomin P."/>
            <person name="Huang J."/>
            <person name="Bowman M."/>
            <person name="Iovene M."/>
            <person name="Sanseverino W."/>
            <person name="Cavagnaro P."/>
            <person name="Yildiz M."/>
            <person name="Macko-Podgorni A."/>
            <person name="Moranska E."/>
            <person name="Grzebelus E."/>
            <person name="Grzebelus D."/>
            <person name="Ashrafi H."/>
            <person name="Zheng Z."/>
            <person name="Cheng S."/>
            <person name="Spooner D."/>
            <person name="Van Deynze A."/>
            <person name="Simon P."/>
        </authorList>
    </citation>
    <scope>NUCLEOTIDE SEQUENCE</scope>
    <source>
        <tissue evidence="13">Leaf</tissue>
    </source>
</reference>
<protein>
    <submittedName>
        <fullName evidence="13">Uncharacterized protein</fullName>
    </submittedName>
</protein>
<dbReference type="PANTHER" id="PTHR24282">
    <property type="entry name" value="CYTOCHROME P450 FAMILY MEMBER"/>
    <property type="match status" value="1"/>
</dbReference>
<dbReference type="InterPro" id="IPR050665">
    <property type="entry name" value="Cytochrome_P450_Monooxygen"/>
</dbReference>
<dbReference type="GO" id="GO:0016705">
    <property type="term" value="F:oxidoreductase activity, acting on paired donors, with incorporation or reduction of molecular oxygen"/>
    <property type="evidence" value="ECO:0007669"/>
    <property type="project" value="InterPro"/>
</dbReference>
<dbReference type="GO" id="GO:0004497">
    <property type="term" value="F:monooxygenase activity"/>
    <property type="evidence" value="ECO:0007669"/>
    <property type="project" value="UniProtKB-KW"/>
</dbReference>
<organism evidence="13 14">
    <name type="scientific">Daucus carota subsp. sativus</name>
    <name type="common">Carrot</name>
    <dbReference type="NCBI Taxonomy" id="79200"/>
    <lineage>
        <taxon>Eukaryota</taxon>
        <taxon>Viridiplantae</taxon>
        <taxon>Streptophyta</taxon>
        <taxon>Embryophyta</taxon>
        <taxon>Tracheophyta</taxon>
        <taxon>Spermatophyta</taxon>
        <taxon>Magnoliopsida</taxon>
        <taxon>eudicotyledons</taxon>
        <taxon>Gunneridae</taxon>
        <taxon>Pentapetalae</taxon>
        <taxon>asterids</taxon>
        <taxon>campanulids</taxon>
        <taxon>Apiales</taxon>
        <taxon>Apiaceae</taxon>
        <taxon>Apioideae</taxon>
        <taxon>Scandiceae</taxon>
        <taxon>Daucinae</taxon>
        <taxon>Daucus</taxon>
        <taxon>Daucus sect. Daucus</taxon>
    </lineage>
</organism>
<name>A0A164YD22_DAUCS</name>
<dbReference type="OrthoDB" id="1470350at2759"/>
<dbReference type="KEGG" id="dcr:108222198"/>
<evidence type="ECO:0000313" key="13">
    <source>
        <dbReference type="EMBL" id="WOH00774.1"/>
    </source>
</evidence>
<dbReference type="PROSITE" id="PS00086">
    <property type="entry name" value="CYTOCHROME_P450"/>
    <property type="match status" value="1"/>
</dbReference>
<keyword evidence="6" id="KW-1133">Transmembrane helix</keyword>
<dbReference type="PRINTS" id="PR00463">
    <property type="entry name" value="EP450I"/>
</dbReference>
<gene>
    <name evidence="13" type="ORF">DCAR_0520149</name>
</gene>
<dbReference type="InterPro" id="IPR017972">
    <property type="entry name" value="Cyt_P450_CS"/>
</dbReference>
<comment type="similarity">
    <text evidence="2 12">Belongs to the cytochrome P450 family.</text>
</comment>
<dbReference type="SUPFAM" id="SSF48264">
    <property type="entry name" value="Cytochrome P450"/>
    <property type="match status" value="1"/>
</dbReference>
<evidence type="ECO:0000256" key="6">
    <source>
        <dbReference type="ARBA" id="ARBA00022989"/>
    </source>
</evidence>